<dbReference type="PANTHER" id="PTHR30069">
    <property type="entry name" value="TONB-DEPENDENT OUTER MEMBRANE RECEPTOR"/>
    <property type="match status" value="1"/>
</dbReference>
<dbReference type="PANTHER" id="PTHR30069:SF41">
    <property type="entry name" value="HEME_HEMOPEXIN UTILIZATION PROTEIN C"/>
    <property type="match status" value="1"/>
</dbReference>
<dbReference type="InterPro" id="IPR039426">
    <property type="entry name" value="TonB-dep_rcpt-like"/>
</dbReference>
<keyword evidence="6 13" id="KW-0732">Signal</keyword>
<organism evidence="16 17">
    <name type="scientific">Primorskyibacter flagellatus</name>
    <dbReference type="NCBI Taxonomy" id="1387277"/>
    <lineage>
        <taxon>Bacteria</taxon>
        <taxon>Pseudomonadati</taxon>
        <taxon>Pseudomonadota</taxon>
        <taxon>Alphaproteobacteria</taxon>
        <taxon>Rhodobacterales</taxon>
        <taxon>Roseobacteraceae</taxon>
        <taxon>Primorskyibacter</taxon>
    </lineage>
</organism>
<comment type="caution">
    <text evidence="16">The sequence shown here is derived from an EMBL/GenBank/DDBJ whole genome shotgun (WGS) entry which is preliminary data.</text>
</comment>
<evidence type="ECO:0000313" key="17">
    <source>
        <dbReference type="Proteomes" id="UP000612855"/>
    </source>
</evidence>
<keyword evidence="9 10" id="KW-0998">Cell outer membrane</keyword>
<gene>
    <name evidence="16" type="ORF">GCM10011360_27100</name>
</gene>
<keyword evidence="7 12" id="KW-0798">TonB box</keyword>
<evidence type="ECO:0000256" key="3">
    <source>
        <dbReference type="ARBA" id="ARBA00022448"/>
    </source>
</evidence>
<evidence type="ECO:0000256" key="1">
    <source>
        <dbReference type="ARBA" id="ARBA00004571"/>
    </source>
</evidence>
<dbReference type="InterPro" id="IPR012910">
    <property type="entry name" value="Plug_dom"/>
</dbReference>
<protein>
    <submittedName>
        <fullName evidence="16">TonB-dependent receptor</fullName>
    </submittedName>
</protein>
<feature type="chain" id="PRO_5037219524" evidence="13">
    <location>
        <begin position="27"/>
        <end position="656"/>
    </location>
</feature>
<keyword evidence="8 10" id="KW-0472">Membrane</keyword>
<dbReference type="GO" id="GO:0009279">
    <property type="term" value="C:cell outer membrane"/>
    <property type="evidence" value="ECO:0007669"/>
    <property type="project" value="UniProtKB-SubCell"/>
</dbReference>
<dbReference type="Gene3D" id="2.170.130.10">
    <property type="entry name" value="TonB-dependent receptor, plug domain"/>
    <property type="match status" value="1"/>
</dbReference>
<dbReference type="Proteomes" id="UP000612855">
    <property type="component" value="Unassembled WGS sequence"/>
</dbReference>
<evidence type="ECO:0000259" key="14">
    <source>
        <dbReference type="Pfam" id="PF00593"/>
    </source>
</evidence>
<evidence type="ECO:0000256" key="10">
    <source>
        <dbReference type="PROSITE-ProRule" id="PRU01360"/>
    </source>
</evidence>
<evidence type="ECO:0000256" key="13">
    <source>
        <dbReference type="SAM" id="SignalP"/>
    </source>
</evidence>
<evidence type="ECO:0000256" key="11">
    <source>
        <dbReference type="PROSITE-ProRule" id="PRU10144"/>
    </source>
</evidence>
<dbReference type="Pfam" id="PF00593">
    <property type="entry name" value="TonB_dep_Rec_b-barrel"/>
    <property type="match status" value="1"/>
</dbReference>
<comment type="similarity">
    <text evidence="2 10 12">Belongs to the TonB-dependent receptor family.</text>
</comment>
<evidence type="ECO:0000256" key="12">
    <source>
        <dbReference type="RuleBase" id="RU003357"/>
    </source>
</evidence>
<evidence type="ECO:0000256" key="7">
    <source>
        <dbReference type="ARBA" id="ARBA00023077"/>
    </source>
</evidence>
<name>A0A917AA98_9RHOB</name>
<reference evidence="17" key="1">
    <citation type="journal article" date="2019" name="Int. J. Syst. Evol. Microbiol.">
        <title>The Global Catalogue of Microorganisms (GCM) 10K type strain sequencing project: providing services to taxonomists for standard genome sequencing and annotation.</title>
        <authorList>
            <consortium name="The Broad Institute Genomics Platform"/>
            <consortium name="The Broad Institute Genome Sequencing Center for Infectious Disease"/>
            <person name="Wu L."/>
            <person name="Ma J."/>
        </authorList>
    </citation>
    <scope>NUCLEOTIDE SEQUENCE [LARGE SCALE GENOMIC DNA]</scope>
    <source>
        <strain evidence="17">CGMCC 1.12664</strain>
    </source>
</reference>
<evidence type="ECO:0000259" key="15">
    <source>
        <dbReference type="Pfam" id="PF07715"/>
    </source>
</evidence>
<feature type="short sequence motif" description="TonB C-terminal box" evidence="11">
    <location>
        <begin position="639"/>
        <end position="656"/>
    </location>
</feature>
<dbReference type="InterPro" id="IPR037066">
    <property type="entry name" value="Plug_dom_sf"/>
</dbReference>
<keyword evidence="4 10" id="KW-1134">Transmembrane beta strand</keyword>
<dbReference type="InterPro" id="IPR000531">
    <property type="entry name" value="Beta-barrel_TonB"/>
</dbReference>
<evidence type="ECO:0000256" key="2">
    <source>
        <dbReference type="ARBA" id="ARBA00009810"/>
    </source>
</evidence>
<dbReference type="Pfam" id="PF07715">
    <property type="entry name" value="Plug"/>
    <property type="match status" value="1"/>
</dbReference>
<evidence type="ECO:0000256" key="8">
    <source>
        <dbReference type="ARBA" id="ARBA00023136"/>
    </source>
</evidence>
<keyword evidence="3 10" id="KW-0813">Transport</keyword>
<sequence>MTFTTRALLLTGAAICTGWGAAPVLAQEAVELDTIRVESDAAQDVLGNTQISEEEIEERNAQTIADVFDGQTKITASGGAPIAQKVFVHGIEESLLNVTIDGARQNKSAFHHVGNVLIDPSLLKQVDITSGLAPADQGPGALAGSIAYETKDARDLLEPGDAFGGQATLSYGSNAETFRRSLTVYGMQGGFEYLLSGTKSTGDAYKDGSGATVPYTGAGLTNYVAKVAYTSDTGKRLEFSVDHTEDSGPRAGQPRGGLVYIRPDFNNVGGTVIPVQAVSTRRSYAFTYTDEAPDGIWAPTIQLAYNEQELDGAQVTKGLNTSLSGTVKNDFTIGGGVLTAGLDFFHDTAENTGAPAAGTGAKETIDNIGVFAQMRQDVGARVSLSYGVRADFQRFHTADGQSFDSSGISVNAAADVVLTDRLTLNIGVASVWGGYELSEASLINTTSGAAVVSPWVYSNIKPSRANNARIGLRYDSGPWTASGALFYTEVKDAPYLFNASRTDGTSPYPTIVTKGVDASLRYTTATGYVQANYTYADVTLNGSQISSTSYYWGRPMGHLFGLSAAFEVAPGVMLGGSAEIALKNDKGTTTLPGYEVVNVFATYTPRQFNNLEVRLDVRNVFDETYSRRSSDGIDFGAVTPLTEPGRTIALTVNTKF</sequence>
<dbReference type="EMBL" id="BMFJ01000001">
    <property type="protein sequence ID" value="GGE37866.1"/>
    <property type="molecule type" value="Genomic_DNA"/>
</dbReference>
<keyword evidence="17" id="KW-1185">Reference proteome</keyword>
<evidence type="ECO:0000256" key="5">
    <source>
        <dbReference type="ARBA" id="ARBA00022692"/>
    </source>
</evidence>
<dbReference type="AlphaFoldDB" id="A0A917AA98"/>
<comment type="subcellular location">
    <subcellularLocation>
        <location evidence="1 10">Cell outer membrane</location>
        <topology evidence="1 10">Multi-pass membrane protein</topology>
    </subcellularLocation>
</comment>
<dbReference type="PROSITE" id="PS01156">
    <property type="entry name" value="TONB_DEPENDENT_REC_2"/>
    <property type="match status" value="1"/>
</dbReference>
<feature type="domain" description="TonB-dependent receptor-like beta-barrel" evidence="14">
    <location>
        <begin position="238"/>
        <end position="620"/>
    </location>
</feature>
<dbReference type="GO" id="GO:0044718">
    <property type="term" value="P:siderophore transmembrane transport"/>
    <property type="evidence" value="ECO:0007669"/>
    <property type="project" value="TreeGrafter"/>
</dbReference>
<evidence type="ECO:0000256" key="9">
    <source>
        <dbReference type="ARBA" id="ARBA00023237"/>
    </source>
</evidence>
<dbReference type="InterPro" id="IPR010917">
    <property type="entry name" value="TonB_rcpt_CS"/>
</dbReference>
<dbReference type="InterPro" id="IPR036942">
    <property type="entry name" value="Beta-barrel_TonB_sf"/>
</dbReference>
<dbReference type="PROSITE" id="PS52016">
    <property type="entry name" value="TONB_DEPENDENT_REC_3"/>
    <property type="match status" value="1"/>
</dbReference>
<dbReference type="SUPFAM" id="SSF56935">
    <property type="entry name" value="Porins"/>
    <property type="match status" value="1"/>
</dbReference>
<feature type="signal peptide" evidence="13">
    <location>
        <begin position="1"/>
        <end position="26"/>
    </location>
</feature>
<keyword evidence="5 10" id="KW-0812">Transmembrane</keyword>
<evidence type="ECO:0000256" key="6">
    <source>
        <dbReference type="ARBA" id="ARBA00022729"/>
    </source>
</evidence>
<feature type="domain" description="TonB-dependent receptor plug" evidence="15">
    <location>
        <begin position="49"/>
        <end position="144"/>
    </location>
</feature>
<accession>A0A917AA98</accession>
<evidence type="ECO:0000313" key="16">
    <source>
        <dbReference type="EMBL" id="GGE37866.1"/>
    </source>
</evidence>
<dbReference type="GO" id="GO:0015344">
    <property type="term" value="F:siderophore uptake transmembrane transporter activity"/>
    <property type="evidence" value="ECO:0007669"/>
    <property type="project" value="TreeGrafter"/>
</dbReference>
<evidence type="ECO:0000256" key="4">
    <source>
        <dbReference type="ARBA" id="ARBA00022452"/>
    </source>
</evidence>
<dbReference type="Gene3D" id="2.40.170.20">
    <property type="entry name" value="TonB-dependent receptor, beta-barrel domain"/>
    <property type="match status" value="1"/>
</dbReference>
<proteinExistence type="inferred from homology"/>
<dbReference type="RefSeq" id="WP_188478193.1">
    <property type="nucleotide sequence ID" value="NZ_BMFJ01000001.1"/>
</dbReference>
<keyword evidence="16" id="KW-0675">Receptor</keyword>